<dbReference type="Proteomes" id="UP000265520">
    <property type="component" value="Unassembled WGS sequence"/>
</dbReference>
<comment type="caution">
    <text evidence="1">The sequence shown here is derived from an EMBL/GenBank/DDBJ whole genome shotgun (WGS) entry which is preliminary data.</text>
</comment>
<protein>
    <submittedName>
        <fullName evidence="1">Uncharacterized protein</fullName>
    </submittedName>
</protein>
<reference evidence="1 2" key="1">
    <citation type="journal article" date="2018" name="Front. Plant Sci.">
        <title>Red Clover (Trifolium pratense) and Zigzag Clover (T. medium) - A Picture of Genomic Similarities and Differences.</title>
        <authorList>
            <person name="Dluhosova J."/>
            <person name="Istvanek J."/>
            <person name="Nedelnik J."/>
            <person name="Repkova J."/>
        </authorList>
    </citation>
    <scope>NUCLEOTIDE SEQUENCE [LARGE SCALE GENOMIC DNA]</scope>
    <source>
        <strain evidence="2">cv. 10/8</strain>
        <tissue evidence="1">Leaf</tissue>
    </source>
</reference>
<dbReference type="EMBL" id="LXQA010163893">
    <property type="protein sequence ID" value="MCI28164.1"/>
    <property type="molecule type" value="Genomic_DNA"/>
</dbReference>
<evidence type="ECO:0000313" key="1">
    <source>
        <dbReference type="EMBL" id="MCI28164.1"/>
    </source>
</evidence>
<name>A0A392QWE1_9FABA</name>
<sequence>AQEVLSQAQCVSYFPAFVLVTTPGAGGAKPGAEHCWVGLTFEDFCTGAYFD</sequence>
<organism evidence="1 2">
    <name type="scientific">Trifolium medium</name>
    <dbReference type="NCBI Taxonomy" id="97028"/>
    <lineage>
        <taxon>Eukaryota</taxon>
        <taxon>Viridiplantae</taxon>
        <taxon>Streptophyta</taxon>
        <taxon>Embryophyta</taxon>
        <taxon>Tracheophyta</taxon>
        <taxon>Spermatophyta</taxon>
        <taxon>Magnoliopsida</taxon>
        <taxon>eudicotyledons</taxon>
        <taxon>Gunneridae</taxon>
        <taxon>Pentapetalae</taxon>
        <taxon>rosids</taxon>
        <taxon>fabids</taxon>
        <taxon>Fabales</taxon>
        <taxon>Fabaceae</taxon>
        <taxon>Papilionoideae</taxon>
        <taxon>50 kb inversion clade</taxon>
        <taxon>NPAAA clade</taxon>
        <taxon>Hologalegina</taxon>
        <taxon>IRL clade</taxon>
        <taxon>Trifolieae</taxon>
        <taxon>Trifolium</taxon>
    </lineage>
</organism>
<proteinExistence type="predicted"/>
<keyword evidence="2" id="KW-1185">Reference proteome</keyword>
<dbReference type="AlphaFoldDB" id="A0A392QWE1"/>
<evidence type="ECO:0000313" key="2">
    <source>
        <dbReference type="Proteomes" id="UP000265520"/>
    </source>
</evidence>
<feature type="non-terminal residue" evidence="1">
    <location>
        <position position="1"/>
    </location>
</feature>
<accession>A0A392QWE1</accession>